<dbReference type="Proteomes" id="UP001162156">
    <property type="component" value="Unassembled WGS sequence"/>
</dbReference>
<proteinExistence type="predicted"/>
<organism evidence="2 3">
    <name type="scientific">Rhamnusium bicolor</name>
    <dbReference type="NCBI Taxonomy" id="1586634"/>
    <lineage>
        <taxon>Eukaryota</taxon>
        <taxon>Metazoa</taxon>
        <taxon>Ecdysozoa</taxon>
        <taxon>Arthropoda</taxon>
        <taxon>Hexapoda</taxon>
        <taxon>Insecta</taxon>
        <taxon>Pterygota</taxon>
        <taxon>Neoptera</taxon>
        <taxon>Endopterygota</taxon>
        <taxon>Coleoptera</taxon>
        <taxon>Polyphaga</taxon>
        <taxon>Cucujiformia</taxon>
        <taxon>Chrysomeloidea</taxon>
        <taxon>Cerambycidae</taxon>
        <taxon>Lepturinae</taxon>
        <taxon>Rhagiini</taxon>
        <taxon>Rhamnusium</taxon>
    </lineage>
</organism>
<sequence>MSPAVQPRPELPSSNSNKENLDVSNNIPQITAEWHPPVGKQPILKQFTRESRIDPNVAAMLALSEPGEFFEAVVDDRIFRMIADQTNLYATQTLLATNAGSSSRLHTWTPLMHIK</sequence>
<gene>
    <name evidence="2" type="ORF">NQ314_009804</name>
</gene>
<evidence type="ECO:0000313" key="3">
    <source>
        <dbReference type="Proteomes" id="UP001162156"/>
    </source>
</evidence>
<evidence type="ECO:0000313" key="2">
    <source>
        <dbReference type="EMBL" id="KAJ8943231.1"/>
    </source>
</evidence>
<dbReference type="EMBL" id="JANEYF010002698">
    <property type="protein sequence ID" value="KAJ8943231.1"/>
    <property type="molecule type" value="Genomic_DNA"/>
</dbReference>
<feature type="region of interest" description="Disordered" evidence="1">
    <location>
        <begin position="1"/>
        <end position="24"/>
    </location>
</feature>
<evidence type="ECO:0000256" key="1">
    <source>
        <dbReference type="SAM" id="MobiDB-lite"/>
    </source>
</evidence>
<name>A0AAV8XW10_9CUCU</name>
<feature type="compositionally biased region" description="Polar residues" evidence="1">
    <location>
        <begin position="12"/>
        <end position="24"/>
    </location>
</feature>
<protein>
    <submittedName>
        <fullName evidence="2">Uncharacterized protein</fullName>
    </submittedName>
</protein>
<comment type="caution">
    <text evidence="2">The sequence shown here is derived from an EMBL/GenBank/DDBJ whole genome shotgun (WGS) entry which is preliminary data.</text>
</comment>
<dbReference type="AlphaFoldDB" id="A0AAV8XW10"/>
<keyword evidence="3" id="KW-1185">Reference proteome</keyword>
<accession>A0AAV8XW10</accession>
<reference evidence="2" key="1">
    <citation type="journal article" date="2023" name="Insect Mol. Biol.">
        <title>Genome sequencing provides insights into the evolution of gene families encoding plant cell wall-degrading enzymes in longhorned beetles.</title>
        <authorList>
            <person name="Shin N.R."/>
            <person name="Okamura Y."/>
            <person name="Kirsch R."/>
            <person name="Pauchet Y."/>
        </authorList>
    </citation>
    <scope>NUCLEOTIDE SEQUENCE</scope>
    <source>
        <strain evidence="2">RBIC_L_NR</strain>
    </source>
</reference>